<protein>
    <submittedName>
        <fullName evidence="3">Uncharacterized protein</fullName>
    </submittedName>
</protein>
<feature type="compositionally biased region" description="Basic and acidic residues" evidence="1">
    <location>
        <begin position="19"/>
        <end position="32"/>
    </location>
</feature>
<feature type="compositionally biased region" description="Low complexity" evidence="1">
    <location>
        <begin position="174"/>
        <end position="187"/>
    </location>
</feature>
<evidence type="ECO:0000256" key="2">
    <source>
        <dbReference type="SAM" id="Phobius"/>
    </source>
</evidence>
<sequence>MSTNTGKRKEAQILGLYPRSDRTHENHPDPRRGVGNISTTPQRLEDAENPGSETSTTSVVVKAGYYTREEIDIMTAILHTPPSGTSPAPTAGHDRRFITLVGPPPAPSKDTSETSTTTQSTRPPPQQLSQPRLQPTASQQPQPSTSSPTLPPSQKQPPPATWQPSATRDGDEAQISTTQSVVTSISSLTPSPSQRPEKQPDSVATPISPPSELSRDAEAGIVIGSIALVSLILGAAMFYYYKRKPSANNIFTSRNKNLVPQRAISRPFPLDLSSARLGSSGTPRSPRAAPVVAMTERPLPPLPVRQSLMGGRSSSSYSRLP</sequence>
<dbReference type="AlphaFoldDB" id="A0A2H4SVS4"/>
<feature type="region of interest" description="Disordered" evidence="1">
    <location>
        <begin position="78"/>
        <end position="212"/>
    </location>
</feature>
<keyword evidence="2" id="KW-1133">Transmembrane helix</keyword>
<feature type="compositionally biased region" description="Low complexity" evidence="1">
    <location>
        <begin position="307"/>
        <end position="321"/>
    </location>
</feature>
<organism evidence="3 4">
    <name type="scientific">Cordyceps militaris</name>
    <name type="common">Caterpillar fungus</name>
    <name type="synonym">Clavaria militaris</name>
    <dbReference type="NCBI Taxonomy" id="73501"/>
    <lineage>
        <taxon>Eukaryota</taxon>
        <taxon>Fungi</taxon>
        <taxon>Dikarya</taxon>
        <taxon>Ascomycota</taxon>
        <taxon>Pezizomycotina</taxon>
        <taxon>Sordariomycetes</taxon>
        <taxon>Hypocreomycetidae</taxon>
        <taxon>Hypocreales</taxon>
        <taxon>Cordycipitaceae</taxon>
        <taxon>Cordyceps</taxon>
    </lineage>
</organism>
<reference evidence="3 4" key="1">
    <citation type="journal article" date="2017" name="BMC Genomics">
        <title>Chromosome level assembly and secondary metabolite potential of the parasitic fungus Cordyceps militaris.</title>
        <authorList>
            <person name="Kramer G.J."/>
            <person name="Nodwell J.R."/>
        </authorList>
    </citation>
    <scope>NUCLEOTIDE SEQUENCE [LARGE SCALE GENOMIC DNA]</scope>
    <source>
        <strain evidence="3 4">ATCC 34164</strain>
    </source>
</reference>
<dbReference type="EMBL" id="CP023328">
    <property type="protein sequence ID" value="ATY67208.1"/>
    <property type="molecule type" value="Genomic_DNA"/>
</dbReference>
<keyword evidence="2" id="KW-0812">Transmembrane</keyword>
<evidence type="ECO:0000256" key="1">
    <source>
        <dbReference type="SAM" id="MobiDB-lite"/>
    </source>
</evidence>
<accession>A0A2H4SVS4</accession>
<evidence type="ECO:0000313" key="3">
    <source>
        <dbReference type="EMBL" id="ATY67208.1"/>
    </source>
</evidence>
<name>A0A2H4SVS4_CORMI</name>
<dbReference type="Proteomes" id="UP000323067">
    <property type="component" value="Chromosome i"/>
</dbReference>
<feature type="region of interest" description="Disordered" evidence="1">
    <location>
        <begin position="274"/>
        <end position="321"/>
    </location>
</feature>
<gene>
    <name evidence="3" type="ORF">A9K55_000088</name>
</gene>
<dbReference type="VEuPathDB" id="FungiDB:A9K55_000088"/>
<feature type="compositionally biased region" description="Pro residues" evidence="1">
    <location>
        <begin position="149"/>
        <end position="161"/>
    </location>
</feature>
<feature type="transmembrane region" description="Helical" evidence="2">
    <location>
        <begin position="219"/>
        <end position="241"/>
    </location>
</feature>
<feature type="region of interest" description="Disordered" evidence="1">
    <location>
        <begin position="1"/>
        <end position="56"/>
    </location>
</feature>
<proteinExistence type="predicted"/>
<dbReference type="VEuPathDB" id="FungiDB:CCM_07392"/>
<feature type="compositionally biased region" description="Low complexity" evidence="1">
    <location>
        <begin position="80"/>
        <end position="91"/>
    </location>
</feature>
<feature type="compositionally biased region" description="Low complexity" evidence="1">
    <location>
        <begin position="113"/>
        <end position="148"/>
    </location>
</feature>
<evidence type="ECO:0000313" key="4">
    <source>
        <dbReference type="Proteomes" id="UP000323067"/>
    </source>
</evidence>
<dbReference type="OrthoDB" id="4870842at2759"/>
<keyword evidence="2" id="KW-0472">Membrane</keyword>